<protein>
    <submittedName>
        <fullName evidence="4">Putative damage-inducible protein DinB</fullName>
    </submittedName>
</protein>
<evidence type="ECO:0000313" key="4">
    <source>
        <dbReference type="EMBL" id="ROR97913.1"/>
    </source>
</evidence>
<evidence type="ECO:0000256" key="3">
    <source>
        <dbReference type="PIRSR" id="PIRSR607837-1"/>
    </source>
</evidence>
<name>A0A3N2DDQ5_9GAMM</name>
<keyword evidence="2 3" id="KW-0479">Metal-binding</keyword>
<proteinExistence type="inferred from homology"/>
<sequence length="183" mass="20238">MSLKSNFELMAAYNQRINSSIYNAAATLSSDELKRDRGAFFSSIIGTLNHIIVGDTIWLKRFANHPASFPSLDYIRALDTPLSLDAIIYPQFSALTAARNKMDDVIVQLTSELSDDDVACTLEYSNTKGLVFRKNFGALLQHLFNHQTHHRGQVSTLLFQAGIDIGATDLLMNIADVESPSQA</sequence>
<organism evidence="4 5">
    <name type="scientific">Sinobacterium caligoides</name>
    <dbReference type="NCBI Taxonomy" id="933926"/>
    <lineage>
        <taxon>Bacteria</taxon>
        <taxon>Pseudomonadati</taxon>
        <taxon>Pseudomonadota</taxon>
        <taxon>Gammaproteobacteria</taxon>
        <taxon>Cellvibrionales</taxon>
        <taxon>Spongiibacteraceae</taxon>
        <taxon>Sinobacterium</taxon>
    </lineage>
</organism>
<reference evidence="4 5" key="1">
    <citation type="submission" date="2018-11" db="EMBL/GenBank/DDBJ databases">
        <title>Genomic Encyclopedia of Type Strains, Phase IV (KMG-IV): sequencing the most valuable type-strain genomes for metagenomic binning, comparative biology and taxonomic classification.</title>
        <authorList>
            <person name="Goeker M."/>
        </authorList>
    </citation>
    <scope>NUCLEOTIDE SEQUENCE [LARGE SCALE GENOMIC DNA]</scope>
    <source>
        <strain evidence="4 5">DSM 100316</strain>
    </source>
</reference>
<dbReference type="PANTHER" id="PTHR37302:SF1">
    <property type="entry name" value="PROTEIN DINB"/>
    <property type="match status" value="1"/>
</dbReference>
<dbReference type="PANTHER" id="PTHR37302">
    <property type="entry name" value="SLR1116 PROTEIN"/>
    <property type="match status" value="1"/>
</dbReference>
<keyword evidence="5" id="KW-1185">Reference proteome</keyword>
<comment type="caution">
    <text evidence="4">The sequence shown here is derived from an EMBL/GenBank/DDBJ whole genome shotgun (WGS) entry which is preliminary data.</text>
</comment>
<feature type="binding site" evidence="3">
    <location>
        <position position="150"/>
    </location>
    <ligand>
        <name>a divalent metal cation</name>
        <dbReference type="ChEBI" id="CHEBI:60240"/>
    </ligand>
</feature>
<dbReference type="AlphaFoldDB" id="A0A3N2DDQ5"/>
<comment type="similarity">
    <text evidence="1">Belongs to the DinB family.</text>
</comment>
<accession>A0A3N2DDQ5</accession>
<dbReference type="EMBL" id="RKHR01000008">
    <property type="protein sequence ID" value="ROR97913.1"/>
    <property type="molecule type" value="Genomic_DNA"/>
</dbReference>
<feature type="binding site" evidence="3">
    <location>
        <position position="146"/>
    </location>
    <ligand>
        <name>a divalent metal cation</name>
        <dbReference type="ChEBI" id="CHEBI:60240"/>
    </ligand>
</feature>
<dbReference type="Gene3D" id="1.20.120.450">
    <property type="entry name" value="dinb family like domain"/>
    <property type="match status" value="1"/>
</dbReference>
<dbReference type="SUPFAM" id="SSF109854">
    <property type="entry name" value="DinB/YfiT-like putative metalloenzymes"/>
    <property type="match status" value="1"/>
</dbReference>
<feature type="binding site" evidence="3">
    <location>
        <position position="50"/>
    </location>
    <ligand>
        <name>a divalent metal cation</name>
        <dbReference type="ChEBI" id="CHEBI:60240"/>
    </ligand>
</feature>
<dbReference type="OrthoDB" id="9807509at2"/>
<dbReference type="Proteomes" id="UP000275394">
    <property type="component" value="Unassembled WGS sequence"/>
</dbReference>
<evidence type="ECO:0000256" key="1">
    <source>
        <dbReference type="ARBA" id="ARBA00008635"/>
    </source>
</evidence>
<evidence type="ECO:0000256" key="2">
    <source>
        <dbReference type="ARBA" id="ARBA00022723"/>
    </source>
</evidence>
<dbReference type="GO" id="GO:0046872">
    <property type="term" value="F:metal ion binding"/>
    <property type="evidence" value="ECO:0007669"/>
    <property type="project" value="UniProtKB-KW"/>
</dbReference>
<dbReference type="InterPro" id="IPR034660">
    <property type="entry name" value="DinB/YfiT-like"/>
</dbReference>
<dbReference type="Pfam" id="PF05163">
    <property type="entry name" value="DinB"/>
    <property type="match status" value="1"/>
</dbReference>
<gene>
    <name evidence="4" type="ORF">EDC56_3582</name>
</gene>
<evidence type="ECO:0000313" key="5">
    <source>
        <dbReference type="Proteomes" id="UP000275394"/>
    </source>
</evidence>
<dbReference type="InterPro" id="IPR007837">
    <property type="entry name" value="DinB"/>
</dbReference>